<dbReference type="AlphaFoldDB" id="A0AAW0L443"/>
<evidence type="ECO:0000256" key="1">
    <source>
        <dbReference type="SAM" id="MobiDB-lite"/>
    </source>
</evidence>
<dbReference type="Proteomes" id="UP000237347">
    <property type="component" value="Unassembled WGS sequence"/>
</dbReference>
<dbReference type="EMBL" id="PKMF04000156">
    <property type="protein sequence ID" value="KAK7846362.1"/>
    <property type="molecule type" value="Genomic_DNA"/>
</dbReference>
<keyword evidence="3" id="KW-1185">Reference proteome</keyword>
<gene>
    <name evidence="2" type="ORF">CFP56_008020</name>
</gene>
<evidence type="ECO:0000313" key="3">
    <source>
        <dbReference type="Proteomes" id="UP000237347"/>
    </source>
</evidence>
<protein>
    <submittedName>
        <fullName evidence="2">Uncharacterized protein</fullName>
    </submittedName>
</protein>
<comment type="caution">
    <text evidence="2">The sequence shown here is derived from an EMBL/GenBank/DDBJ whole genome shotgun (WGS) entry which is preliminary data.</text>
</comment>
<reference evidence="2 3" key="1">
    <citation type="journal article" date="2018" name="Sci. Data">
        <title>The draft genome sequence of cork oak.</title>
        <authorList>
            <person name="Ramos A.M."/>
            <person name="Usie A."/>
            <person name="Barbosa P."/>
            <person name="Barros P.M."/>
            <person name="Capote T."/>
            <person name="Chaves I."/>
            <person name="Simoes F."/>
            <person name="Abreu I."/>
            <person name="Carrasquinho I."/>
            <person name="Faro C."/>
            <person name="Guimaraes J.B."/>
            <person name="Mendonca D."/>
            <person name="Nobrega F."/>
            <person name="Rodrigues L."/>
            <person name="Saibo N.J.M."/>
            <person name="Varela M.C."/>
            <person name="Egas C."/>
            <person name="Matos J."/>
            <person name="Miguel C.M."/>
            <person name="Oliveira M.M."/>
            <person name="Ricardo C.P."/>
            <person name="Goncalves S."/>
        </authorList>
    </citation>
    <scope>NUCLEOTIDE SEQUENCE [LARGE SCALE GENOMIC DNA]</scope>
    <source>
        <strain evidence="3">cv. HL8</strain>
    </source>
</reference>
<accession>A0AAW0L443</accession>
<name>A0AAW0L443_QUESU</name>
<sequence length="76" mass="8600">MAPSKATTPIPHGGPKSCATQEPHRRCGRDLRDLRLQMRFQEAVSRSQQEIEALEAFVRRFGRDRAPNLLNNNTVA</sequence>
<organism evidence="2 3">
    <name type="scientific">Quercus suber</name>
    <name type="common">Cork oak</name>
    <dbReference type="NCBI Taxonomy" id="58331"/>
    <lineage>
        <taxon>Eukaryota</taxon>
        <taxon>Viridiplantae</taxon>
        <taxon>Streptophyta</taxon>
        <taxon>Embryophyta</taxon>
        <taxon>Tracheophyta</taxon>
        <taxon>Spermatophyta</taxon>
        <taxon>Magnoliopsida</taxon>
        <taxon>eudicotyledons</taxon>
        <taxon>Gunneridae</taxon>
        <taxon>Pentapetalae</taxon>
        <taxon>rosids</taxon>
        <taxon>fabids</taxon>
        <taxon>Fagales</taxon>
        <taxon>Fagaceae</taxon>
        <taxon>Quercus</taxon>
    </lineage>
</organism>
<evidence type="ECO:0000313" key="2">
    <source>
        <dbReference type="EMBL" id="KAK7846362.1"/>
    </source>
</evidence>
<proteinExistence type="predicted"/>
<feature type="region of interest" description="Disordered" evidence="1">
    <location>
        <begin position="1"/>
        <end position="25"/>
    </location>
</feature>